<sequence>MLIGEYLYSIDDKKRLSIPARFRAELGKKAVITRGIDNCLVVYPLGVWRKLATKLENLPSQMDARSYARIMLSGAMDAALDKLGRILIPDYLKEYAKLQKNVAILGLSNRIEIWDEKVWQEYKKKTETAVVDMAEKLKELGI</sequence>
<accession>A0A1G2R5E6</accession>
<dbReference type="CDD" id="cd16320">
    <property type="entry name" value="MraZ_N"/>
    <property type="match status" value="1"/>
</dbReference>
<dbReference type="PANTHER" id="PTHR34701:SF1">
    <property type="entry name" value="TRANSCRIPTIONAL REGULATOR MRAZ"/>
    <property type="match status" value="1"/>
</dbReference>
<dbReference type="SUPFAM" id="SSF89447">
    <property type="entry name" value="AbrB/MazE/MraZ-like"/>
    <property type="match status" value="1"/>
</dbReference>
<dbReference type="InterPro" id="IPR020603">
    <property type="entry name" value="MraZ_dom"/>
</dbReference>
<dbReference type="InterPro" id="IPR035642">
    <property type="entry name" value="MraZ_N"/>
</dbReference>
<dbReference type="InterPro" id="IPR035644">
    <property type="entry name" value="MraZ_C"/>
</dbReference>
<evidence type="ECO:0000256" key="3">
    <source>
        <dbReference type="ARBA" id="ARBA00022737"/>
    </source>
</evidence>
<keyword evidence="9" id="KW-0131">Cell cycle</keyword>
<dbReference type="HAMAP" id="MF_01008">
    <property type="entry name" value="MraZ"/>
    <property type="match status" value="1"/>
</dbReference>
<dbReference type="Pfam" id="PF02381">
    <property type="entry name" value="MraZ"/>
    <property type="match status" value="2"/>
</dbReference>
<dbReference type="PROSITE" id="PS51740">
    <property type="entry name" value="SPOVT_ABRB"/>
    <property type="match status" value="1"/>
</dbReference>
<evidence type="ECO:0000256" key="1">
    <source>
        <dbReference type="ARBA" id="ARBA00013860"/>
    </source>
</evidence>
<dbReference type="PANTHER" id="PTHR34701">
    <property type="entry name" value="TRANSCRIPTIONAL REGULATOR MRAZ"/>
    <property type="match status" value="1"/>
</dbReference>
<dbReference type="GO" id="GO:0000976">
    <property type="term" value="F:transcription cis-regulatory region binding"/>
    <property type="evidence" value="ECO:0007669"/>
    <property type="project" value="TreeGrafter"/>
</dbReference>
<dbReference type="Proteomes" id="UP000179258">
    <property type="component" value="Unassembled WGS sequence"/>
</dbReference>
<comment type="subcellular location">
    <subcellularLocation>
        <location evidence="7">Cytoplasm</location>
        <location evidence="7">Nucleoid</location>
    </subcellularLocation>
</comment>
<comment type="caution">
    <text evidence="9">The sequence shown here is derived from an EMBL/GenBank/DDBJ whole genome shotgun (WGS) entry which is preliminary data.</text>
</comment>
<evidence type="ECO:0000256" key="6">
    <source>
        <dbReference type="ARBA" id="ARBA00023163"/>
    </source>
</evidence>
<dbReference type="InterPro" id="IPR003444">
    <property type="entry name" value="MraZ"/>
</dbReference>
<name>A0A1G2R5E6_9BACT</name>
<keyword evidence="5 7" id="KW-0238">DNA-binding</keyword>
<dbReference type="GO" id="GO:0051301">
    <property type="term" value="P:cell division"/>
    <property type="evidence" value="ECO:0007669"/>
    <property type="project" value="UniProtKB-KW"/>
</dbReference>
<dbReference type="AlphaFoldDB" id="A0A1G2R5E6"/>
<reference evidence="9 10" key="1">
    <citation type="journal article" date="2016" name="Nat. Commun.">
        <title>Thousands of microbial genomes shed light on interconnected biogeochemical processes in an aquifer system.</title>
        <authorList>
            <person name="Anantharaman K."/>
            <person name="Brown C.T."/>
            <person name="Hug L.A."/>
            <person name="Sharon I."/>
            <person name="Castelle C.J."/>
            <person name="Probst A.J."/>
            <person name="Thomas B.C."/>
            <person name="Singh A."/>
            <person name="Wilkins M.J."/>
            <person name="Karaoz U."/>
            <person name="Brodie E.L."/>
            <person name="Williams K.H."/>
            <person name="Hubbard S.S."/>
            <person name="Banfield J.F."/>
        </authorList>
    </citation>
    <scope>NUCLEOTIDE SEQUENCE [LARGE SCALE GENOMIC DNA]</scope>
</reference>
<dbReference type="EMBL" id="MHTX01000023">
    <property type="protein sequence ID" value="OHA68064.1"/>
    <property type="molecule type" value="Genomic_DNA"/>
</dbReference>
<organism evidence="9 10">
    <name type="scientific">Candidatus Wildermuthbacteria bacterium RIFCSPHIGHO2_02_FULL_47_17</name>
    <dbReference type="NCBI Taxonomy" id="1802452"/>
    <lineage>
        <taxon>Bacteria</taxon>
        <taxon>Candidatus Wildermuthiibacteriota</taxon>
    </lineage>
</organism>
<gene>
    <name evidence="7" type="primary">mraZ</name>
    <name evidence="9" type="ORF">A3D59_04225</name>
</gene>
<evidence type="ECO:0000256" key="4">
    <source>
        <dbReference type="ARBA" id="ARBA00023015"/>
    </source>
</evidence>
<evidence type="ECO:0000256" key="5">
    <source>
        <dbReference type="ARBA" id="ARBA00023125"/>
    </source>
</evidence>
<feature type="domain" description="SpoVT-AbrB" evidence="8">
    <location>
        <begin position="5"/>
        <end position="47"/>
    </location>
</feature>
<dbReference type="NCBIfam" id="TIGR00242">
    <property type="entry name" value="division/cell wall cluster transcriptional repressor MraZ"/>
    <property type="match status" value="1"/>
</dbReference>
<evidence type="ECO:0000313" key="10">
    <source>
        <dbReference type="Proteomes" id="UP000179258"/>
    </source>
</evidence>
<keyword evidence="9" id="KW-0132">Cell division</keyword>
<evidence type="ECO:0000259" key="8">
    <source>
        <dbReference type="PROSITE" id="PS51740"/>
    </source>
</evidence>
<keyword evidence="3" id="KW-0677">Repeat</keyword>
<dbReference type="InterPro" id="IPR037914">
    <property type="entry name" value="SpoVT-AbrB_sf"/>
</dbReference>
<dbReference type="GO" id="GO:0003700">
    <property type="term" value="F:DNA-binding transcription factor activity"/>
    <property type="evidence" value="ECO:0007669"/>
    <property type="project" value="UniProtKB-UniRule"/>
</dbReference>
<dbReference type="GO" id="GO:0009295">
    <property type="term" value="C:nucleoid"/>
    <property type="evidence" value="ECO:0007669"/>
    <property type="project" value="UniProtKB-SubCell"/>
</dbReference>
<comment type="subunit">
    <text evidence="7">Forms oligomers.</text>
</comment>
<evidence type="ECO:0000313" key="9">
    <source>
        <dbReference type="EMBL" id="OHA68064.1"/>
    </source>
</evidence>
<keyword evidence="4 7" id="KW-0805">Transcription regulation</keyword>
<keyword evidence="6 7" id="KW-0804">Transcription</keyword>
<dbReference type="GO" id="GO:2000143">
    <property type="term" value="P:negative regulation of DNA-templated transcription initiation"/>
    <property type="evidence" value="ECO:0007669"/>
    <property type="project" value="TreeGrafter"/>
</dbReference>
<evidence type="ECO:0000256" key="7">
    <source>
        <dbReference type="HAMAP-Rule" id="MF_01008"/>
    </source>
</evidence>
<protein>
    <recommendedName>
        <fullName evidence="1 7">Transcriptional regulator MraZ</fullName>
    </recommendedName>
</protein>
<dbReference type="InterPro" id="IPR007159">
    <property type="entry name" value="SpoVT-AbrB_dom"/>
</dbReference>
<dbReference type="CDD" id="cd16321">
    <property type="entry name" value="MraZ_C"/>
    <property type="match status" value="1"/>
</dbReference>
<keyword evidence="2 7" id="KW-0963">Cytoplasm</keyword>
<evidence type="ECO:0000256" key="2">
    <source>
        <dbReference type="ARBA" id="ARBA00022490"/>
    </source>
</evidence>
<proteinExistence type="inferred from homology"/>
<comment type="similarity">
    <text evidence="7">Belongs to the MraZ family.</text>
</comment>
<dbReference type="Gene3D" id="3.40.1550.20">
    <property type="entry name" value="Transcriptional regulator MraZ domain"/>
    <property type="match status" value="1"/>
</dbReference>
<dbReference type="InterPro" id="IPR038619">
    <property type="entry name" value="MraZ_sf"/>
</dbReference>
<dbReference type="GO" id="GO:0005737">
    <property type="term" value="C:cytoplasm"/>
    <property type="evidence" value="ECO:0007669"/>
    <property type="project" value="UniProtKB-UniRule"/>
</dbReference>